<proteinExistence type="predicted"/>
<evidence type="ECO:0008006" key="3">
    <source>
        <dbReference type="Google" id="ProtNLM"/>
    </source>
</evidence>
<keyword evidence="2" id="KW-1185">Reference proteome</keyword>
<name>A0ABZ1M5R7_9ACTN</name>
<sequence>MMRRVRHRRPRFSKAYCATNSGFEGVIVTDALNMAGVRTE</sequence>
<evidence type="ECO:0000313" key="1">
    <source>
        <dbReference type="EMBL" id="WTR97351.1"/>
    </source>
</evidence>
<accession>A0ABZ1M5R7</accession>
<evidence type="ECO:0000313" key="2">
    <source>
        <dbReference type="Proteomes" id="UP001622731"/>
    </source>
</evidence>
<protein>
    <recommendedName>
        <fullName evidence="3">Glycoside hydrolase family 3 N-terminal domain-containing protein</fullName>
    </recommendedName>
</protein>
<reference evidence="1 2" key="1">
    <citation type="submission" date="2022-10" db="EMBL/GenBank/DDBJ databases">
        <title>The complete genomes of actinobacterial strains from the NBC collection.</title>
        <authorList>
            <person name="Joergensen T.S."/>
            <person name="Alvarez Arevalo M."/>
            <person name="Sterndorff E.B."/>
            <person name="Faurdal D."/>
            <person name="Vuksanovic O."/>
            <person name="Mourched A.-S."/>
            <person name="Charusanti P."/>
            <person name="Shaw S."/>
            <person name="Blin K."/>
            <person name="Weber T."/>
        </authorList>
    </citation>
    <scope>NUCLEOTIDE SEQUENCE [LARGE SCALE GENOMIC DNA]</scope>
    <source>
        <strain evidence="1 2">NBC_00116</strain>
    </source>
</reference>
<dbReference type="Proteomes" id="UP001622731">
    <property type="component" value="Chromosome"/>
</dbReference>
<dbReference type="RefSeq" id="WP_276609599.1">
    <property type="nucleotide sequence ID" value="NZ_BMVQ01000009.1"/>
</dbReference>
<gene>
    <name evidence="1" type="ORF">OHB34_25870</name>
</gene>
<organism evidence="1 2">
    <name type="scientific">Streptomyces anthocyanicus</name>
    <dbReference type="NCBI Taxonomy" id="68174"/>
    <lineage>
        <taxon>Bacteria</taxon>
        <taxon>Bacillati</taxon>
        <taxon>Actinomycetota</taxon>
        <taxon>Actinomycetes</taxon>
        <taxon>Kitasatosporales</taxon>
        <taxon>Streptomycetaceae</taxon>
        <taxon>Streptomyces</taxon>
        <taxon>Streptomyces violaceoruber group</taxon>
    </lineage>
</organism>
<dbReference type="EMBL" id="CP108200">
    <property type="protein sequence ID" value="WTR97351.1"/>
    <property type="molecule type" value="Genomic_DNA"/>
</dbReference>